<dbReference type="Pfam" id="PF19574">
    <property type="entry name" value="LolA_3"/>
    <property type="match status" value="1"/>
</dbReference>
<sequence length="181" mass="19816">MRRLLVLLSMLFSFPALAALDSNTLGAQLAENSPQCSRFAQIRWLADLEAELESSGYFQRTEEGLVWHTLSPIDSHLVLSADNPDMPLAYQAILPVLNGLLGGDWAALQQHFSLDLSGELNAWQAELNPTDKLVAERLKQLQVSGGEQVEQLQIDFVSGDRMTLQLSPTNCAALPGDSNTP</sequence>
<reference evidence="1" key="1">
    <citation type="journal article" date="2015" name="Nature">
        <title>Complex archaea that bridge the gap between prokaryotes and eukaryotes.</title>
        <authorList>
            <person name="Spang A."/>
            <person name="Saw J.H."/>
            <person name="Jorgensen S.L."/>
            <person name="Zaremba-Niedzwiedzka K."/>
            <person name="Martijn J."/>
            <person name="Lind A.E."/>
            <person name="van Eijk R."/>
            <person name="Schleper C."/>
            <person name="Guy L."/>
            <person name="Ettema T.J."/>
        </authorList>
    </citation>
    <scope>NUCLEOTIDE SEQUENCE</scope>
</reference>
<dbReference type="AlphaFoldDB" id="A0A0F9UTW6"/>
<organism evidence="1">
    <name type="scientific">marine sediment metagenome</name>
    <dbReference type="NCBI Taxonomy" id="412755"/>
    <lineage>
        <taxon>unclassified sequences</taxon>
        <taxon>metagenomes</taxon>
        <taxon>ecological metagenomes</taxon>
    </lineage>
</organism>
<evidence type="ECO:0008006" key="2">
    <source>
        <dbReference type="Google" id="ProtNLM"/>
    </source>
</evidence>
<dbReference type="InterPro" id="IPR004564">
    <property type="entry name" value="OM_lipoprot_carrier_LolA-like"/>
</dbReference>
<name>A0A0F9UTW6_9ZZZZ</name>
<evidence type="ECO:0000313" key="1">
    <source>
        <dbReference type="EMBL" id="KKN95144.1"/>
    </source>
</evidence>
<protein>
    <recommendedName>
        <fullName evidence="2">Outer membrane lipoprotein carrier protein LolA</fullName>
    </recommendedName>
</protein>
<gene>
    <name evidence="1" type="ORF">LCGC14_0179570</name>
</gene>
<comment type="caution">
    <text evidence="1">The sequence shown here is derived from an EMBL/GenBank/DDBJ whole genome shotgun (WGS) entry which is preliminary data.</text>
</comment>
<proteinExistence type="predicted"/>
<dbReference type="EMBL" id="LAZR01000072">
    <property type="protein sequence ID" value="KKN95144.1"/>
    <property type="molecule type" value="Genomic_DNA"/>
</dbReference>
<accession>A0A0F9UTW6</accession>